<proteinExistence type="predicted"/>
<dbReference type="SMART" id="SM00014">
    <property type="entry name" value="acidPPc"/>
    <property type="match status" value="1"/>
</dbReference>
<keyword evidence="3" id="KW-1185">Reference proteome</keyword>
<sequence length="352" mass="37636">MSLFHAKHAKHAKSDNMPDGQGALLSLALMRTRDAIAGTEDPQGRGGSPAMLAPGARLARLDPDHRAAILLAELSEDLPLSADDGIAGASSASLLCRQADGTCASLVRIDRPDLAQFREAAAMVGHYAELRPDRAPEIEVQTHGLMPFFAAIRPLEPSRNPATLEMLACAMDLTTAAVMRLKLALACPRPTQFSDLIQPMIACPSHPTLPSGHATQAFCLATLLTRLDDPRAPLRADDPLFRLACRIAVNRTVAGVHFPADSAAGAVLGMQLAHYMLARADPAATAHGAQFDGRLYHDGGAVRDFHYGILAEMLDDADPATRLRGPALTPRPAPLWATLVARARDERADRWS</sequence>
<organism evidence="2 3">
    <name type="scientific">Paracoccus haeundaensis</name>
    <dbReference type="NCBI Taxonomy" id="225362"/>
    <lineage>
        <taxon>Bacteria</taxon>
        <taxon>Pseudomonadati</taxon>
        <taxon>Pseudomonadota</taxon>
        <taxon>Alphaproteobacteria</taxon>
        <taxon>Rhodobacterales</taxon>
        <taxon>Paracoccaceae</taxon>
        <taxon>Paracoccus</taxon>
    </lineage>
</organism>
<name>A0A5C4R8H9_9RHOB</name>
<feature type="domain" description="Phosphatidic acid phosphatase type 2/haloperoxidase" evidence="1">
    <location>
        <begin position="163"/>
        <end position="277"/>
    </location>
</feature>
<accession>A0A5C4R8H9</accession>
<dbReference type="InterPro" id="IPR036938">
    <property type="entry name" value="PAP2/HPO_sf"/>
</dbReference>
<comment type="caution">
    <text evidence="2">The sequence shown here is derived from an EMBL/GenBank/DDBJ whole genome shotgun (WGS) entry which is preliminary data.</text>
</comment>
<protein>
    <submittedName>
        <fullName evidence="2">Phosphatase PAP2 family protein</fullName>
    </submittedName>
</protein>
<dbReference type="Gene3D" id="1.20.144.10">
    <property type="entry name" value="Phosphatidic acid phosphatase type 2/haloperoxidase"/>
    <property type="match status" value="1"/>
</dbReference>
<dbReference type="Pfam" id="PF01569">
    <property type="entry name" value="PAP2"/>
    <property type="match status" value="1"/>
</dbReference>
<reference evidence="2 3" key="1">
    <citation type="submission" date="2019-06" db="EMBL/GenBank/DDBJ databases">
        <authorList>
            <person name="Li J."/>
        </authorList>
    </citation>
    <scope>NUCLEOTIDE SEQUENCE [LARGE SCALE GENOMIC DNA]</scope>
    <source>
        <strain evidence="2 3">CGMCC 1.8012</strain>
    </source>
</reference>
<dbReference type="RefSeq" id="WP_139598280.1">
    <property type="nucleotide sequence ID" value="NZ_VDDC01000011.1"/>
</dbReference>
<dbReference type="InterPro" id="IPR000326">
    <property type="entry name" value="PAP2/HPO"/>
</dbReference>
<evidence type="ECO:0000313" key="2">
    <source>
        <dbReference type="EMBL" id="TNH40017.1"/>
    </source>
</evidence>
<gene>
    <name evidence="2" type="ORF">FHD67_06955</name>
</gene>
<dbReference type="AlphaFoldDB" id="A0A5C4R8H9"/>
<evidence type="ECO:0000259" key="1">
    <source>
        <dbReference type="SMART" id="SM00014"/>
    </source>
</evidence>
<dbReference type="Proteomes" id="UP000304880">
    <property type="component" value="Unassembled WGS sequence"/>
</dbReference>
<dbReference type="SUPFAM" id="SSF48317">
    <property type="entry name" value="Acid phosphatase/Vanadium-dependent haloperoxidase"/>
    <property type="match status" value="1"/>
</dbReference>
<evidence type="ECO:0000313" key="3">
    <source>
        <dbReference type="Proteomes" id="UP000304880"/>
    </source>
</evidence>
<dbReference type="EMBL" id="VDDC01000011">
    <property type="protein sequence ID" value="TNH40017.1"/>
    <property type="molecule type" value="Genomic_DNA"/>
</dbReference>